<dbReference type="EMBL" id="CAWUFR010000092">
    <property type="protein sequence ID" value="CAK6966330.1"/>
    <property type="molecule type" value="Genomic_DNA"/>
</dbReference>
<protein>
    <submittedName>
        <fullName evidence="2">Uncharacterized protein</fullName>
    </submittedName>
</protein>
<organism evidence="2 3">
    <name type="scientific">Scomber scombrus</name>
    <name type="common">Atlantic mackerel</name>
    <name type="synonym">Scomber vernalis</name>
    <dbReference type="NCBI Taxonomy" id="13677"/>
    <lineage>
        <taxon>Eukaryota</taxon>
        <taxon>Metazoa</taxon>
        <taxon>Chordata</taxon>
        <taxon>Craniata</taxon>
        <taxon>Vertebrata</taxon>
        <taxon>Euteleostomi</taxon>
        <taxon>Actinopterygii</taxon>
        <taxon>Neopterygii</taxon>
        <taxon>Teleostei</taxon>
        <taxon>Neoteleostei</taxon>
        <taxon>Acanthomorphata</taxon>
        <taxon>Pelagiaria</taxon>
        <taxon>Scombriformes</taxon>
        <taxon>Scombridae</taxon>
        <taxon>Scomber</taxon>
    </lineage>
</organism>
<keyword evidence="3" id="KW-1185">Reference proteome</keyword>
<reference evidence="2 3" key="1">
    <citation type="submission" date="2024-01" db="EMBL/GenBank/DDBJ databases">
        <authorList>
            <person name="Alioto T."/>
            <person name="Alioto T."/>
            <person name="Gomez Garrido J."/>
        </authorList>
    </citation>
    <scope>NUCLEOTIDE SEQUENCE [LARGE SCALE GENOMIC DNA]</scope>
</reference>
<sequence>MGLEAWEVPLTPFDSPSAAPTTCHTRHGPDPSSSVTEAHLPPSPPEQQGAIPCQLCRTACATGLVKPEQILRSPPGDFLFIRAVTFYKQWHK</sequence>
<comment type="caution">
    <text evidence="2">The sequence shown here is derived from an EMBL/GenBank/DDBJ whole genome shotgun (WGS) entry which is preliminary data.</text>
</comment>
<evidence type="ECO:0000313" key="3">
    <source>
        <dbReference type="Proteomes" id="UP001314229"/>
    </source>
</evidence>
<dbReference type="AlphaFoldDB" id="A0AAV1P3P6"/>
<accession>A0AAV1P3P6</accession>
<feature type="region of interest" description="Disordered" evidence="1">
    <location>
        <begin position="1"/>
        <end position="49"/>
    </location>
</feature>
<proteinExistence type="predicted"/>
<evidence type="ECO:0000256" key="1">
    <source>
        <dbReference type="SAM" id="MobiDB-lite"/>
    </source>
</evidence>
<name>A0AAV1P3P6_SCOSC</name>
<gene>
    <name evidence="2" type="ORF">FSCOSCO3_A016302</name>
</gene>
<dbReference type="Proteomes" id="UP001314229">
    <property type="component" value="Unassembled WGS sequence"/>
</dbReference>
<evidence type="ECO:0000313" key="2">
    <source>
        <dbReference type="EMBL" id="CAK6966330.1"/>
    </source>
</evidence>